<evidence type="ECO:0000313" key="3">
    <source>
        <dbReference type="Proteomes" id="UP000296468"/>
    </source>
</evidence>
<dbReference type="OrthoDB" id="7022871at2"/>
<dbReference type="Pfam" id="PF13994">
    <property type="entry name" value="PgaD"/>
    <property type="match status" value="1"/>
</dbReference>
<name>A0A4P7PA43_9PSED</name>
<dbReference type="RefSeq" id="WP_135843081.1">
    <property type="nucleotide sequence ID" value="NZ_CP035088.1"/>
</dbReference>
<dbReference type="InterPro" id="IPR023829">
    <property type="entry name" value="PGA_PgaD"/>
</dbReference>
<dbReference type="EMBL" id="CP035088">
    <property type="protein sequence ID" value="QBZ87291.1"/>
    <property type="molecule type" value="Genomic_DNA"/>
</dbReference>
<accession>A0A4P7PA43</accession>
<reference evidence="2 3" key="1">
    <citation type="journal article" date="2019" name="Front. Microbiol.">
        <title>In silico and Genetic Analyses of Cyclic Lipopeptide Synthetic Gene Clusters in Pseudomonas sp. 11K1.</title>
        <authorList>
            <person name="Zhao H."/>
            <person name="Liu Y.P."/>
            <person name="Zhang L.Q."/>
        </authorList>
    </citation>
    <scope>NUCLEOTIDE SEQUENCE [LARGE SCALE GENOMIC DNA]</scope>
    <source>
        <strain evidence="2 3">11K1</strain>
    </source>
</reference>
<dbReference type="AlphaFoldDB" id="A0A4P7PA43"/>
<organism evidence="2 3">
    <name type="scientific">Pseudomonas viciae</name>
    <dbReference type="NCBI Taxonomy" id="2505979"/>
    <lineage>
        <taxon>Bacteria</taxon>
        <taxon>Pseudomonadati</taxon>
        <taxon>Pseudomonadota</taxon>
        <taxon>Gammaproteobacteria</taxon>
        <taxon>Pseudomonadales</taxon>
        <taxon>Pseudomonadaceae</taxon>
        <taxon>Pseudomonas</taxon>
    </lineage>
</organism>
<keyword evidence="1" id="KW-1133">Transmembrane helix</keyword>
<dbReference type="NCBIfam" id="TIGR03940">
    <property type="entry name" value="PGA_PgaD"/>
    <property type="match status" value="1"/>
</dbReference>
<sequence>MKIIRTRQRPFLVVIDVLFTVLAWVGLVYLLVNGLWPLFDNQAGAHLGGSLFDTLGTLQIYGWIALVNAVLLITWARYQQRKSRSFAQRRLPAPVVDDQGLSDSFKLTDERLDTLRQPGSKIIHNNQDGDISHVVAHFHLLSPELQPPPLAPLERPRVIHLPADRGSELARDGGVSASIDAG</sequence>
<evidence type="ECO:0000313" key="2">
    <source>
        <dbReference type="EMBL" id="QBZ87291.1"/>
    </source>
</evidence>
<keyword evidence="1" id="KW-0472">Membrane</keyword>
<feature type="transmembrane region" description="Helical" evidence="1">
    <location>
        <begin position="12"/>
        <end position="32"/>
    </location>
</feature>
<proteinExistence type="predicted"/>
<evidence type="ECO:0000256" key="1">
    <source>
        <dbReference type="SAM" id="Phobius"/>
    </source>
</evidence>
<keyword evidence="1" id="KW-0812">Transmembrane</keyword>
<protein>
    <submittedName>
        <fullName evidence="2">Poly-beta-1,6-N-acetyl-D-glucosamine biosynthesis protein PgaD</fullName>
    </submittedName>
</protein>
<feature type="transmembrane region" description="Helical" evidence="1">
    <location>
        <begin position="60"/>
        <end position="78"/>
    </location>
</feature>
<dbReference type="GO" id="GO:0043709">
    <property type="term" value="P:cell adhesion involved in single-species biofilm formation"/>
    <property type="evidence" value="ECO:0007669"/>
    <property type="project" value="InterPro"/>
</dbReference>
<dbReference type="KEGG" id="pvk:EPZ47_00720"/>
<dbReference type="Proteomes" id="UP000296468">
    <property type="component" value="Chromosome"/>
</dbReference>
<gene>
    <name evidence="2" type="primary">pgaD</name>
    <name evidence="2" type="ORF">EPZ47_00720</name>
</gene>